<evidence type="ECO:0000259" key="5">
    <source>
        <dbReference type="SMART" id="SM00382"/>
    </source>
</evidence>
<evidence type="ECO:0000256" key="4">
    <source>
        <dbReference type="SAM" id="MobiDB-lite"/>
    </source>
</evidence>
<dbReference type="InterPro" id="IPR050221">
    <property type="entry name" value="26S_Proteasome_ATPase"/>
</dbReference>
<gene>
    <name evidence="6" type="ORF">CYMTET_33184</name>
</gene>
<evidence type="ECO:0000256" key="1">
    <source>
        <dbReference type="ARBA" id="ARBA00006914"/>
    </source>
</evidence>
<organism evidence="6 7">
    <name type="scientific">Cymbomonas tetramitiformis</name>
    <dbReference type="NCBI Taxonomy" id="36881"/>
    <lineage>
        <taxon>Eukaryota</taxon>
        <taxon>Viridiplantae</taxon>
        <taxon>Chlorophyta</taxon>
        <taxon>Pyramimonadophyceae</taxon>
        <taxon>Pyramimonadales</taxon>
        <taxon>Pyramimonadaceae</taxon>
        <taxon>Cymbomonas</taxon>
    </lineage>
</organism>
<feature type="region of interest" description="Disordered" evidence="4">
    <location>
        <begin position="280"/>
        <end position="322"/>
    </location>
</feature>
<dbReference type="InterPro" id="IPR003593">
    <property type="entry name" value="AAA+_ATPase"/>
</dbReference>
<feature type="compositionally biased region" description="Polar residues" evidence="4">
    <location>
        <begin position="280"/>
        <end position="297"/>
    </location>
</feature>
<dbReference type="Gene3D" id="3.40.50.300">
    <property type="entry name" value="P-loop containing nucleotide triphosphate hydrolases"/>
    <property type="match status" value="1"/>
</dbReference>
<dbReference type="SUPFAM" id="SSF52540">
    <property type="entry name" value="P-loop containing nucleoside triphosphate hydrolases"/>
    <property type="match status" value="1"/>
</dbReference>
<evidence type="ECO:0000313" key="6">
    <source>
        <dbReference type="EMBL" id="KAK3257743.1"/>
    </source>
</evidence>
<evidence type="ECO:0000313" key="7">
    <source>
        <dbReference type="Proteomes" id="UP001190700"/>
    </source>
</evidence>
<comment type="similarity">
    <text evidence="1">Belongs to the AAA ATPase family.</text>
</comment>
<dbReference type="SMART" id="SM00382">
    <property type="entry name" value="AAA"/>
    <property type="match status" value="1"/>
</dbReference>
<proteinExistence type="inferred from homology"/>
<name>A0AAE0FE62_9CHLO</name>
<dbReference type="GO" id="GO:0005524">
    <property type="term" value="F:ATP binding"/>
    <property type="evidence" value="ECO:0007669"/>
    <property type="project" value="UniProtKB-KW"/>
</dbReference>
<keyword evidence="3" id="KW-0067">ATP-binding</keyword>
<keyword evidence="7" id="KW-1185">Reference proteome</keyword>
<protein>
    <recommendedName>
        <fullName evidence="5">AAA+ ATPase domain-containing protein</fullName>
    </recommendedName>
</protein>
<evidence type="ECO:0000256" key="3">
    <source>
        <dbReference type="ARBA" id="ARBA00022840"/>
    </source>
</evidence>
<dbReference type="InterPro" id="IPR003959">
    <property type="entry name" value="ATPase_AAA_core"/>
</dbReference>
<dbReference type="CDD" id="cd19481">
    <property type="entry name" value="RecA-like_protease"/>
    <property type="match status" value="1"/>
</dbReference>
<dbReference type="Pfam" id="PF00004">
    <property type="entry name" value="AAA"/>
    <property type="match status" value="1"/>
</dbReference>
<accession>A0AAE0FE62</accession>
<dbReference type="AlphaFoldDB" id="A0AAE0FE62"/>
<feature type="domain" description="AAA+ ATPase" evidence="5">
    <location>
        <begin position="406"/>
        <end position="540"/>
    </location>
</feature>
<comment type="caution">
    <text evidence="6">The sequence shown here is derived from an EMBL/GenBank/DDBJ whole genome shotgun (WGS) entry which is preliminary data.</text>
</comment>
<sequence>MATGRFIVRSCRLYSSIATPAFGWSQSVSPRQVFHEYIQLLNPNIRSPFCCTRPASSLTRRIGQQNPWTSPGTSHLASVCLGANETLRSPGPALGQSQDSSCSWFTATAVLLASLVTRSEADSEGNSGDSEVAQALRATRRALATTWAALQGTFSGRRQLPPEPSFNSYGNRISVRFPVVRGADLSKVLVEALSALGKLSAPDALQVSAWDSAIARQLAVRAKPDSSAGRERFGDFTLTLFVPLIGDGVPEVEFSKEGAFSDAELRLIASAMTNSYSQVTATGASGRSRNSSAQTQGDRMPHAGSSPGAAQKREGVQSGGDAMDEDLINKLTSLGARVYPGANPKKAGDLPSGSDLDREMQERWAELAGYDEQKREIEDTVLLALLRPEAYEEIARKTRVKFESNRPRAVLFEGPPGCGKTSSARVVAAQACLPMVYIPLEAIASKYYGESERILGEIFRACDDLDGSLVFLDEVDALATTRGAEMHEATRRTLSVLLRQLDGFDAHRKSVVIAATNRKQDLDPALLSRFDAVVHFGLPDQKCRADILKRYAAHLSEGAIAQLAAATEGMAGRDLREICEQSERRWASKVIRGIVEGGDDSLPPVEEYIRSEKARRRAH</sequence>
<dbReference type="EMBL" id="LGRX02020167">
    <property type="protein sequence ID" value="KAK3257743.1"/>
    <property type="molecule type" value="Genomic_DNA"/>
</dbReference>
<dbReference type="GO" id="GO:0016887">
    <property type="term" value="F:ATP hydrolysis activity"/>
    <property type="evidence" value="ECO:0007669"/>
    <property type="project" value="InterPro"/>
</dbReference>
<dbReference type="PANTHER" id="PTHR23073">
    <property type="entry name" value="26S PROTEASOME REGULATORY SUBUNIT"/>
    <property type="match status" value="1"/>
</dbReference>
<keyword evidence="2" id="KW-0547">Nucleotide-binding</keyword>
<dbReference type="InterPro" id="IPR027417">
    <property type="entry name" value="P-loop_NTPase"/>
</dbReference>
<evidence type="ECO:0000256" key="2">
    <source>
        <dbReference type="ARBA" id="ARBA00022741"/>
    </source>
</evidence>
<dbReference type="Proteomes" id="UP001190700">
    <property type="component" value="Unassembled WGS sequence"/>
</dbReference>
<reference evidence="6 7" key="1">
    <citation type="journal article" date="2015" name="Genome Biol. Evol.">
        <title>Comparative Genomics of a Bacterivorous Green Alga Reveals Evolutionary Causalities and Consequences of Phago-Mixotrophic Mode of Nutrition.</title>
        <authorList>
            <person name="Burns J.A."/>
            <person name="Paasch A."/>
            <person name="Narechania A."/>
            <person name="Kim E."/>
        </authorList>
    </citation>
    <scope>NUCLEOTIDE SEQUENCE [LARGE SCALE GENOMIC DNA]</scope>
    <source>
        <strain evidence="6 7">PLY_AMNH</strain>
    </source>
</reference>